<dbReference type="EMBL" id="KZ293468">
    <property type="protein sequence ID" value="PBK62221.1"/>
    <property type="molecule type" value="Genomic_DNA"/>
</dbReference>
<keyword evidence="3" id="KW-1185">Reference proteome</keyword>
<evidence type="ECO:0000313" key="2">
    <source>
        <dbReference type="EMBL" id="PBK62221.1"/>
    </source>
</evidence>
<reference evidence="3" key="1">
    <citation type="journal article" date="2017" name="Nat. Ecol. Evol.">
        <title>Genome expansion and lineage-specific genetic innovations in the forest pathogenic fungi Armillaria.</title>
        <authorList>
            <person name="Sipos G."/>
            <person name="Prasanna A.N."/>
            <person name="Walter M.C."/>
            <person name="O'Connor E."/>
            <person name="Balint B."/>
            <person name="Krizsan K."/>
            <person name="Kiss B."/>
            <person name="Hess J."/>
            <person name="Varga T."/>
            <person name="Slot J."/>
            <person name="Riley R."/>
            <person name="Boka B."/>
            <person name="Rigling D."/>
            <person name="Barry K."/>
            <person name="Lee J."/>
            <person name="Mihaltcheva S."/>
            <person name="LaButti K."/>
            <person name="Lipzen A."/>
            <person name="Waldron R."/>
            <person name="Moloney N.M."/>
            <person name="Sperisen C."/>
            <person name="Kredics L."/>
            <person name="Vagvoelgyi C."/>
            <person name="Patrignani A."/>
            <person name="Fitzpatrick D."/>
            <person name="Nagy I."/>
            <person name="Doyle S."/>
            <person name="Anderson J.B."/>
            <person name="Grigoriev I.V."/>
            <person name="Gueldener U."/>
            <person name="Muensterkoetter M."/>
            <person name="Nagy L.G."/>
        </authorList>
    </citation>
    <scope>NUCLEOTIDE SEQUENCE [LARGE SCALE GENOMIC DNA]</scope>
    <source>
        <strain evidence="3">28-4</strain>
    </source>
</reference>
<name>A0A2H3AU12_9AGAR</name>
<feature type="region of interest" description="Disordered" evidence="1">
    <location>
        <begin position="18"/>
        <end position="48"/>
    </location>
</feature>
<proteinExistence type="predicted"/>
<evidence type="ECO:0000313" key="3">
    <source>
        <dbReference type="Proteomes" id="UP000218334"/>
    </source>
</evidence>
<dbReference type="Proteomes" id="UP000218334">
    <property type="component" value="Unassembled WGS sequence"/>
</dbReference>
<protein>
    <submittedName>
        <fullName evidence="2">Uncharacterized protein</fullName>
    </submittedName>
</protein>
<organism evidence="2 3">
    <name type="scientific">Armillaria solidipes</name>
    <dbReference type="NCBI Taxonomy" id="1076256"/>
    <lineage>
        <taxon>Eukaryota</taxon>
        <taxon>Fungi</taxon>
        <taxon>Dikarya</taxon>
        <taxon>Basidiomycota</taxon>
        <taxon>Agaricomycotina</taxon>
        <taxon>Agaricomycetes</taxon>
        <taxon>Agaricomycetidae</taxon>
        <taxon>Agaricales</taxon>
        <taxon>Marasmiineae</taxon>
        <taxon>Physalacriaceae</taxon>
        <taxon>Armillaria</taxon>
    </lineage>
</organism>
<sequence length="97" mass="11179">MLARLPLLASSTQLVSIQHPRSQVHGRDAARVGEPTHVDRPPITEPRKWGSRRVRDHWDRRLVFDTNRCMNAVQTKRMAPITHSRRIPSTVLFACFS</sequence>
<accession>A0A2H3AU12</accession>
<evidence type="ECO:0000256" key="1">
    <source>
        <dbReference type="SAM" id="MobiDB-lite"/>
    </source>
</evidence>
<feature type="compositionally biased region" description="Basic and acidic residues" evidence="1">
    <location>
        <begin position="25"/>
        <end position="48"/>
    </location>
</feature>
<dbReference type="AlphaFoldDB" id="A0A2H3AU12"/>
<gene>
    <name evidence="2" type="ORF">ARMSODRAFT_964240</name>
</gene>